<reference evidence="2" key="1">
    <citation type="submission" date="2014-07" db="EMBL/GenBank/DDBJ databases">
        <authorList>
            <person name="Martin A.A"/>
            <person name="De Silva N."/>
        </authorList>
    </citation>
    <scope>NUCLEOTIDE SEQUENCE</scope>
</reference>
<reference evidence="3" key="2">
    <citation type="submission" date="2015-08" db="UniProtKB">
        <authorList>
            <consortium name="WormBaseParasite"/>
        </authorList>
    </citation>
    <scope>IDENTIFICATION</scope>
</reference>
<dbReference type="AlphaFoldDB" id="A0A0K0F7S5"/>
<feature type="compositionally biased region" description="Polar residues" evidence="1">
    <location>
        <begin position="74"/>
        <end position="86"/>
    </location>
</feature>
<evidence type="ECO:0000313" key="3">
    <source>
        <dbReference type="WBParaSite" id="SVE_0487200.1"/>
    </source>
</evidence>
<evidence type="ECO:0000313" key="2">
    <source>
        <dbReference type="Proteomes" id="UP000035680"/>
    </source>
</evidence>
<feature type="compositionally biased region" description="Basic and acidic residues" evidence="1">
    <location>
        <begin position="55"/>
        <end position="64"/>
    </location>
</feature>
<sequence length="562" mass="65752">MPKFLKKRKFCAEDDYNLSSDSISEMSLSSLDTKNGTNRIPCDIGKYLNYSEGRKSTANREHNESISNTKKRYSNVNSQMNTSYNDNHGLISSDEEMDYTKKVNEKSPSIVKTLLLESPELSTSISEKEKKQKYSRHLNNINSDFSDDDYSSDQNDSVHSSSNFFNQEMFCNSSPNHLLSENKTNNSNTGIKTNRILDYFNVSLGKDIVNGVRDIEKIKYNYNIFNKPIQLNELSLYFLLKHKNSSTEYERLFFDKLAQMIYLLAGLFKKNEIIACQSCYNLFKNLYYIDNRLLKKWTGLTFIEFMETEWCSPYFKIKYNDVKNEYVVEKFNQSMSNSLILDCKYDSTGNKNDKAINEKVNSNKTSGTLEIYQEKLEWLKFLSLRTEDLDDIPFSLFSSNFKSYFKIKLNCNYLKSKFKKNCLSEVFNSYFNLELKLIRKMGRYYIRVLCQLPSKIVETKKIIEDMELEQYGNNIRRNSNYENQTEISLVNNIIEFRDKNFDMLQLKKESEIAINTGSNEKRVGLSKMINSDQKQCCDIRKIEYVVSNVVLSEDEESSNYGK</sequence>
<dbReference type="Proteomes" id="UP000035680">
    <property type="component" value="Unassembled WGS sequence"/>
</dbReference>
<evidence type="ECO:0000256" key="1">
    <source>
        <dbReference type="SAM" id="MobiDB-lite"/>
    </source>
</evidence>
<keyword evidence="2" id="KW-1185">Reference proteome</keyword>
<proteinExistence type="predicted"/>
<name>A0A0K0F7S5_STRVS</name>
<accession>A0A0K0F7S5</accession>
<dbReference type="WBParaSite" id="SVE_0487200.1">
    <property type="protein sequence ID" value="SVE_0487200.1"/>
    <property type="gene ID" value="SVE_0487200"/>
</dbReference>
<feature type="region of interest" description="Disordered" evidence="1">
    <location>
        <begin position="55"/>
        <end position="91"/>
    </location>
</feature>
<organism evidence="2 3">
    <name type="scientific">Strongyloides venezuelensis</name>
    <name type="common">Threadworm</name>
    <dbReference type="NCBI Taxonomy" id="75913"/>
    <lineage>
        <taxon>Eukaryota</taxon>
        <taxon>Metazoa</taxon>
        <taxon>Ecdysozoa</taxon>
        <taxon>Nematoda</taxon>
        <taxon>Chromadorea</taxon>
        <taxon>Rhabditida</taxon>
        <taxon>Tylenchina</taxon>
        <taxon>Panagrolaimomorpha</taxon>
        <taxon>Strongyloidoidea</taxon>
        <taxon>Strongyloididae</taxon>
        <taxon>Strongyloides</taxon>
    </lineage>
</organism>
<protein>
    <submittedName>
        <fullName evidence="3">DUF4210 domain-containing protein</fullName>
    </submittedName>
</protein>